<dbReference type="EMBL" id="JANQDX010000011">
    <property type="protein sequence ID" value="KAL0916379.1"/>
    <property type="molecule type" value="Genomic_DNA"/>
</dbReference>
<keyword evidence="3" id="KW-1185">Reference proteome</keyword>
<comment type="caution">
    <text evidence="2">The sequence shown here is derived from an EMBL/GenBank/DDBJ whole genome shotgun (WGS) entry which is preliminary data.</text>
</comment>
<reference evidence="2 3" key="1">
    <citation type="journal article" date="2024" name="Plant Biotechnol. J.">
        <title>Dendrobium thyrsiflorum genome and its molecular insights into genes involved in important horticultural traits.</title>
        <authorList>
            <person name="Chen B."/>
            <person name="Wang J.Y."/>
            <person name="Zheng P.J."/>
            <person name="Li K.L."/>
            <person name="Liang Y.M."/>
            <person name="Chen X.F."/>
            <person name="Zhang C."/>
            <person name="Zhao X."/>
            <person name="He X."/>
            <person name="Zhang G.Q."/>
            <person name="Liu Z.J."/>
            <person name="Xu Q."/>
        </authorList>
    </citation>
    <scope>NUCLEOTIDE SEQUENCE [LARGE SCALE GENOMIC DNA]</scope>
    <source>
        <strain evidence="2">GZMU011</strain>
    </source>
</reference>
<keyword evidence="1" id="KW-0472">Membrane</keyword>
<name>A0ABD0UUP0_DENTH</name>
<keyword evidence="1" id="KW-1133">Transmembrane helix</keyword>
<sequence>MPSCNFIICIKSRSRTELEPRERRAKGWEVRLYAKNLEARSGIVPFPLLCVSQFSLPRQLSRSLWWLLRFMMLARLPVVVVPFPGCLLRLLCWPFGFLPFLLSRGCFSLVLCGLFRCCFSSIVDLLPPLIYVI</sequence>
<dbReference type="AlphaFoldDB" id="A0ABD0UUP0"/>
<gene>
    <name evidence="2" type="ORF">M5K25_013884</name>
</gene>
<evidence type="ECO:0008006" key="4">
    <source>
        <dbReference type="Google" id="ProtNLM"/>
    </source>
</evidence>
<accession>A0ABD0UUP0</accession>
<evidence type="ECO:0000313" key="3">
    <source>
        <dbReference type="Proteomes" id="UP001552299"/>
    </source>
</evidence>
<dbReference type="Proteomes" id="UP001552299">
    <property type="component" value="Unassembled WGS sequence"/>
</dbReference>
<organism evidence="2 3">
    <name type="scientific">Dendrobium thyrsiflorum</name>
    <name type="common">Pinecone-like raceme dendrobium</name>
    <name type="synonym">Orchid</name>
    <dbReference type="NCBI Taxonomy" id="117978"/>
    <lineage>
        <taxon>Eukaryota</taxon>
        <taxon>Viridiplantae</taxon>
        <taxon>Streptophyta</taxon>
        <taxon>Embryophyta</taxon>
        <taxon>Tracheophyta</taxon>
        <taxon>Spermatophyta</taxon>
        <taxon>Magnoliopsida</taxon>
        <taxon>Liliopsida</taxon>
        <taxon>Asparagales</taxon>
        <taxon>Orchidaceae</taxon>
        <taxon>Epidendroideae</taxon>
        <taxon>Malaxideae</taxon>
        <taxon>Dendrobiinae</taxon>
        <taxon>Dendrobium</taxon>
    </lineage>
</organism>
<feature type="transmembrane region" description="Helical" evidence="1">
    <location>
        <begin position="66"/>
        <end position="91"/>
    </location>
</feature>
<proteinExistence type="predicted"/>
<protein>
    <recommendedName>
        <fullName evidence="4">Transmembrane protein</fullName>
    </recommendedName>
</protein>
<evidence type="ECO:0000313" key="2">
    <source>
        <dbReference type="EMBL" id="KAL0916379.1"/>
    </source>
</evidence>
<keyword evidence="1" id="KW-0812">Transmembrane</keyword>
<evidence type="ECO:0000256" key="1">
    <source>
        <dbReference type="SAM" id="Phobius"/>
    </source>
</evidence>